<sequence>MARPDVASRLAIFKMQFKQIIALALAGSAVASPIQAVVDAVGATQDLATITAAFTAVEGALNALDTSIKALAAGAGDAATKEIVDKSNAVKTALDDGATKVTGSGPVSLTEALTVQSASTKLTSLTTTVINDLIGKKDIIIAAKQQKVTLESLTAQKASAEGFVKAITAKVPAAVSSIAAAAAKSVGDSIGKGITAFS</sequence>
<dbReference type="AlphaFoldDB" id="A0A8H3Z1J9"/>
<dbReference type="EMBL" id="WNWQ01000087">
    <property type="protein sequence ID" value="KAE9979793.1"/>
    <property type="molecule type" value="Genomic_DNA"/>
</dbReference>
<evidence type="ECO:0000313" key="2">
    <source>
        <dbReference type="EMBL" id="KAE9979793.1"/>
    </source>
</evidence>
<organism evidence="2 3">
    <name type="scientific">Venturia inaequalis</name>
    <name type="common">Apple scab fungus</name>
    <dbReference type="NCBI Taxonomy" id="5025"/>
    <lineage>
        <taxon>Eukaryota</taxon>
        <taxon>Fungi</taxon>
        <taxon>Dikarya</taxon>
        <taxon>Ascomycota</taxon>
        <taxon>Pezizomycotina</taxon>
        <taxon>Dothideomycetes</taxon>
        <taxon>Pleosporomycetidae</taxon>
        <taxon>Venturiales</taxon>
        <taxon>Venturiaceae</taxon>
        <taxon>Venturia</taxon>
    </lineage>
</organism>
<dbReference type="Gene3D" id="1.20.1280.140">
    <property type="match status" value="1"/>
</dbReference>
<dbReference type="Proteomes" id="UP000433883">
    <property type="component" value="Unassembled WGS sequence"/>
</dbReference>
<dbReference type="GO" id="GO:0005576">
    <property type="term" value="C:extracellular region"/>
    <property type="evidence" value="ECO:0007669"/>
    <property type="project" value="TreeGrafter"/>
</dbReference>
<keyword evidence="1" id="KW-0732">Signal</keyword>
<evidence type="ECO:0000256" key="1">
    <source>
        <dbReference type="SAM" id="SignalP"/>
    </source>
</evidence>
<comment type="caution">
    <text evidence="2">The sequence shown here is derived from an EMBL/GenBank/DDBJ whole genome shotgun (WGS) entry which is preliminary data.</text>
</comment>
<accession>A0A8H3Z1J9</accession>
<proteinExistence type="predicted"/>
<dbReference type="PANTHER" id="PTHR38123:SF6">
    <property type="entry name" value="CELL WALL SERINE-THREONINE-RICH GALACTOMANNOPROTEIN MP1 (AFU_ORTHOLOGUE AFUA_4G03240)"/>
    <property type="match status" value="1"/>
</dbReference>
<feature type="signal peptide" evidence="1">
    <location>
        <begin position="1"/>
        <end position="31"/>
    </location>
</feature>
<reference evidence="2 3" key="1">
    <citation type="submission" date="2019-11" db="EMBL/GenBank/DDBJ databases">
        <title>Venturia inaequalis Genome Resource.</title>
        <authorList>
            <person name="Lichtner F.J."/>
        </authorList>
    </citation>
    <scope>NUCLEOTIDE SEQUENCE [LARGE SCALE GENOMIC DNA]</scope>
    <source>
        <strain evidence="2">Bline_iso_100314</strain>
    </source>
</reference>
<gene>
    <name evidence="2" type="ORF">BLS_009475</name>
</gene>
<evidence type="ECO:0000313" key="3">
    <source>
        <dbReference type="Proteomes" id="UP000433883"/>
    </source>
</evidence>
<feature type="chain" id="PRO_5034817603" evidence="1">
    <location>
        <begin position="32"/>
        <end position="198"/>
    </location>
</feature>
<dbReference type="InterPro" id="IPR021054">
    <property type="entry name" value="Cell_wall_mannoprotein_1"/>
</dbReference>
<name>A0A8H3Z1J9_VENIN</name>
<dbReference type="Pfam" id="PF12296">
    <property type="entry name" value="HsbA"/>
    <property type="match status" value="1"/>
</dbReference>
<protein>
    <submittedName>
        <fullName evidence="2">Uncharacterized protein</fullName>
    </submittedName>
</protein>
<dbReference type="PANTHER" id="PTHR38123">
    <property type="entry name" value="CELL WALL SERINE-THREONINE-RICH GALACTOMANNOPROTEIN MP1 (AFU_ORTHOLOGUE AFUA_4G03240)"/>
    <property type="match status" value="1"/>
</dbReference>